<proteinExistence type="predicted"/>
<accession>A0A9J5XLY4</accession>
<organism evidence="2 3">
    <name type="scientific">Solanum commersonii</name>
    <name type="common">Commerson's wild potato</name>
    <name type="synonym">Commerson's nightshade</name>
    <dbReference type="NCBI Taxonomy" id="4109"/>
    <lineage>
        <taxon>Eukaryota</taxon>
        <taxon>Viridiplantae</taxon>
        <taxon>Streptophyta</taxon>
        <taxon>Embryophyta</taxon>
        <taxon>Tracheophyta</taxon>
        <taxon>Spermatophyta</taxon>
        <taxon>Magnoliopsida</taxon>
        <taxon>eudicotyledons</taxon>
        <taxon>Gunneridae</taxon>
        <taxon>Pentapetalae</taxon>
        <taxon>asterids</taxon>
        <taxon>lamiids</taxon>
        <taxon>Solanales</taxon>
        <taxon>Solanaceae</taxon>
        <taxon>Solanoideae</taxon>
        <taxon>Solaneae</taxon>
        <taxon>Solanum</taxon>
    </lineage>
</organism>
<sequence>MGWTSVITLPMESVGPHGQNDPFSRSNEPRAEITYGASWSSRPKWPILKGQTDPRAGKPPILPIFNFDIIFAKILPGRPLRPYLWSQLTLTAKTAHFQGQKRPRAGPYLRSPHGQNVPFSRSKEPYKGKPPNLLIFVCKSMHFLVIQNSDLIFTKILPRHPLIPYLQSHLSLTAKTTHFQGQKRPRADLIFGANWTVRLKQPILKTLPTKLVDPDGQNDQILKSNEPQSRRLLRPYLWIQLPFTAKMPIFKVKQALEHSMNFLVIRNFDLILAKILPGRSLRPYLWSQLTLTAKMTNFQWQTSPRAVHGFFGEPEFDLIYAKILPGCPLRPYLRIQFSLMDKTAYFQGQKRPRVVDPHGQNGPFQGQQRPRVDLTYGASWPARLKQLIFKVKRDLERSRDFLGIHNFDLIFAKTLPGRPLRPYQWIQLALTDKTFYFQGQMSLKAGKPPLLPIFMCYSSPSFLNFDLIFAKILPGRPLRPYIWSQLALTAKMAHFQGQKSPRVARRSLSPYLRSHLSLTDLMAHLQGIFRGSRIPTSFLPKFYMNVRYDLTYGASWSSGPKWPILKVKRTLEKLTIFFGNPKFRSHFCQNFTWMSVKTLPTEQVGPHGHNNPFSMSNMPEQSQLALTAKMAHFQGQKSPITAICPSRPNELIFNVKRGLEQSMNFLVIWNFDLIFAKILPGRPLKPYLWSQLALMAKMAHFQDLIYKASWPSLTKRPIFKVKQSPEQLAHTTKTAKRDNFQGQKRPRAGHFCQNLTWTSVKTLPMEPTGPHDQNDLFSRSNES</sequence>
<feature type="region of interest" description="Disordered" evidence="1">
    <location>
        <begin position="762"/>
        <end position="783"/>
    </location>
</feature>
<feature type="region of interest" description="Disordered" evidence="1">
    <location>
        <begin position="101"/>
        <end position="123"/>
    </location>
</feature>
<protein>
    <submittedName>
        <fullName evidence="2">Uncharacterized protein</fullName>
    </submittedName>
</protein>
<feature type="region of interest" description="Disordered" evidence="1">
    <location>
        <begin position="9"/>
        <end position="28"/>
    </location>
</feature>
<name>A0A9J5XLY4_SOLCO</name>
<dbReference type="Proteomes" id="UP000824120">
    <property type="component" value="Chromosome 8"/>
</dbReference>
<evidence type="ECO:0000256" key="1">
    <source>
        <dbReference type="SAM" id="MobiDB-lite"/>
    </source>
</evidence>
<evidence type="ECO:0000313" key="2">
    <source>
        <dbReference type="EMBL" id="KAG5588869.1"/>
    </source>
</evidence>
<dbReference type="EMBL" id="JACXVP010000008">
    <property type="protein sequence ID" value="KAG5588869.1"/>
    <property type="molecule type" value="Genomic_DNA"/>
</dbReference>
<reference evidence="2 3" key="1">
    <citation type="submission" date="2020-09" db="EMBL/GenBank/DDBJ databases">
        <title>De no assembly of potato wild relative species, Solanum commersonii.</title>
        <authorList>
            <person name="Cho K."/>
        </authorList>
    </citation>
    <scope>NUCLEOTIDE SEQUENCE [LARGE SCALE GENOMIC DNA]</scope>
    <source>
        <strain evidence="2">LZ3.2</strain>
        <tissue evidence="2">Leaf</tissue>
    </source>
</reference>
<comment type="caution">
    <text evidence="2">The sequence shown here is derived from an EMBL/GenBank/DDBJ whole genome shotgun (WGS) entry which is preliminary data.</text>
</comment>
<keyword evidence="3" id="KW-1185">Reference proteome</keyword>
<dbReference type="AlphaFoldDB" id="A0A9J5XLY4"/>
<feature type="region of interest" description="Disordered" evidence="1">
    <location>
        <begin position="724"/>
        <end position="746"/>
    </location>
</feature>
<evidence type="ECO:0000313" key="3">
    <source>
        <dbReference type="Proteomes" id="UP000824120"/>
    </source>
</evidence>
<gene>
    <name evidence="2" type="ORF">H5410_039383</name>
</gene>